<evidence type="ECO:0000313" key="11">
    <source>
        <dbReference type="Proteomes" id="UP001596413"/>
    </source>
</evidence>
<evidence type="ECO:0000256" key="1">
    <source>
        <dbReference type="ARBA" id="ARBA00004651"/>
    </source>
</evidence>
<evidence type="ECO:0000256" key="7">
    <source>
        <dbReference type="SAM" id="MobiDB-lite"/>
    </source>
</evidence>
<keyword evidence="11" id="KW-1185">Reference proteome</keyword>
<evidence type="ECO:0000256" key="6">
    <source>
        <dbReference type="ARBA" id="ARBA00023136"/>
    </source>
</evidence>
<evidence type="ECO:0000256" key="8">
    <source>
        <dbReference type="SAM" id="Phobius"/>
    </source>
</evidence>
<feature type="transmembrane region" description="Helical" evidence="8">
    <location>
        <begin position="241"/>
        <end position="258"/>
    </location>
</feature>
<keyword evidence="4 8" id="KW-0812">Transmembrane</keyword>
<feature type="transmembrane region" description="Helical" evidence="8">
    <location>
        <begin position="264"/>
        <end position="284"/>
    </location>
</feature>
<dbReference type="EMBL" id="JBHSZO010000040">
    <property type="protein sequence ID" value="MFC7220732.1"/>
    <property type="molecule type" value="Genomic_DNA"/>
</dbReference>
<gene>
    <name evidence="10" type="ORF">ACFQLX_21605</name>
</gene>
<protein>
    <submittedName>
        <fullName evidence="10">Acyltransferase</fullName>
    </submittedName>
</protein>
<dbReference type="PANTHER" id="PTHR40074">
    <property type="entry name" value="O-ACETYLTRANSFERASE WECH"/>
    <property type="match status" value="1"/>
</dbReference>
<feature type="transmembrane region" description="Helical" evidence="8">
    <location>
        <begin position="208"/>
        <end position="229"/>
    </location>
</feature>
<feature type="transmembrane region" description="Helical" evidence="8">
    <location>
        <begin position="179"/>
        <end position="196"/>
    </location>
</feature>
<keyword evidence="6 8" id="KW-0472">Membrane</keyword>
<reference evidence="11" key="1">
    <citation type="journal article" date="2019" name="Int. J. Syst. Evol. Microbiol.">
        <title>The Global Catalogue of Microorganisms (GCM) 10K type strain sequencing project: providing services to taxonomists for standard genome sequencing and annotation.</title>
        <authorList>
            <consortium name="The Broad Institute Genomics Platform"/>
            <consortium name="The Broad Institute Genome Sequencing Center for Infectious Disease"/>
            <person name="Wu L."/>
            <person name="Ma J."/>
        </authorList>
    </citation>
    <scope>NUCLEOTIDE SEQUENCE [LARGE SCALE GENOMIC DNA]</scope>
    <source>
        <strain evidence="11">CGMCC 1.13681</strain>
    </source>
</reference>
<evidence type="ECO:0000256" key="2">
    <source>
        <dbReference type="ARBA" id="ARBA00007400"/>
    </source>
</evidence>
<comment type="subcellular location">
    <subcellularLocation>
        <location evidence="1">Cell membrane</location>
        <topology evidence="1">Multi-pass membrane protein</topology>
    </subcellularLocation>
</comment>
<evidence type="ECO:0000256" key="4">
    <source>
        <dbReference type="ARBA" id="ARBA00022692"/>
    </source>
</evidence>
<evidence type="ECO:0000259" key="9">
    <source>
        <dbReference type="Pfam" id="PF01757"/>
    </source>
</evidence>
<dbReference type="PANTHER" id="PTHR40074:SF2">
    <property type="entry name" value="O-ACETYLTRANSFERASE WECH"/>
    <property type="match status" value="1"/>
</dbReference>
<evidence type="ECO:0000256" key="5">
    <source>
        <dbReference type="ARBA" id="ARBA00022989"/>
    </source>
</evidence>
<comment type="caution">
    <text evidence="10">The sequence shown here is derived from an EMBL/GenBank/DDBJ whole genome shotgun (WGS) entry which is preliminary data.</text>
</comment>
<dbReference type="Pfam" id="PF01757">
    <property type="entry name" value="Acyl_transf_3"/>
    <property type="match status" value="1"/>
</dbReference>
<dbReference type="InterPro" id="IPR002656">
    <property type="entry name" value="Acyl_transf_3_dom"/>
</dbReference>
<sequence length="363" mass="38700">MTTTETPVRRTAPAAIPADAPAAARPHRYDVDAIRLLGSSGVILSHVGALSIEAVGRTADNGPAAYWAGMAANALGAYAVPVFFAIAGWAVLSGAPPKDEGRMLRRLRTTLVPMFVWTGIYLLWAHVRGTNEAPVAELAVDSLVGSVRPAYHLWFMYAYLPIIVLLAFVVLLRAGQRPWRLGAVLVLCAGGPVLFNDLHSLTGWDLPRFAWSFGVYSMVYAVMGAFLLSRRTAVGGRRARLAWLGAAALCGAGVLYYQTQVHYAMPNASLLGALFTASVVLALVRLRVPERVRPYVSRLANAALGAYLCHILVIELVAEPFVDTGAGPAAAWGLTAGLTVVSIAGSFGLSLLWQRLGLKKILG</sequence>
<dbReference type="GO" id="GO:0016746">
    <property type="term" value="F:acyltransferase activity"/>
    <property type="evidence" value="ECO:0007669"/>
    <property type="project" value="UniProtKB-KW"/>
</dbReference>
<comment type="similarity">
    <text evidence="2">Belongs to the acyltransferase 3 family.</text>
</comment>
<feature type="transmembrane region" description="Helical" evidence="8">
    <location>
        <begin position="296"/>
        <end position="318"/>
    </location>
</feature>
<feature type="region of interest" description="Disordered" evidence="7">
    <location>
        <begin position="1"/>
        <end position="21"/>
    </location>
</feature>
<feature type="domain" description="Acyltransferase 3" evidence="9">
    <location>
        <begin position="29"/>
        <end position="349"/>
    </location>
</feature>
<name>A0ABW2GJ96_9ACTN</name>
<keyword evidence="10" id="KW-0012">Acyltransferase</keyword>
<accession>A0ABW2GJ96</accession>
<feature type="transmembrane region" description="Helical" evidence="8">
    <location>
        <begin position="330"/>
        <end position="353"/>
    </location>
</feature>
<evidence type="ECO:0000313" key="10">
    <source>
        <dbReference type="EMBL" id="MFC7220732.1"/>
    </source>
</evidence>
<evidence type="ECO:0000256" key="3">
    <source>
        <dbReference type="ARBA" id="ARBA00022475"/>
    </source>
</evidence>
<keyword evidence="10" id="KW-0808">Transferase</keyword>
<feature type="transmembrane region" description="Helical" evidence="8">
    <location>
        <begin position="107"/>
        <end position="127"/>
    </location>
</feature>
<keyword evidence="3" id="KW-1003">Cell membrane</keyword>
<dbReference type="Proteomes" id="UP001596413">
    <property type="component" value="Unassembled WGS sequence"/>
</dbReference>
<organism evidence="10 11">
    <name type="scientific">Streptomyces polyrhachis</name>
    <dbReference type="NCBI Taxonomy" id="1282885"/>
    <lineage>
        <taxon>Bacteria</taxon>
        <taxon>Bacillati</taxon>
        <taxon>Actinomycetota</taxon>
        <taxon>Actinomycetes</taxon>
        <taxon>Kitasatosporales</taxon>
        <taxon>Streptomycetaceae</taxon>
        <taxon>Streptomyces</taxon>
    </lineage>
</organism>
<keyword evidence="5 8" id="KW-1133">Transmembrane helix</keyword>
<feature type="compositionally biased region" description="Low complexity" evidence="7">
    <location>
        <begin position="9"/>
        <end position="21"/>
    </location>
</feature>
<proteinExistence type="inferred from homology"/>
<dbReference type="RefSeq" id="WP_386417610.1">
    <property type="nucleotide sequence ID" value="NZ_JBHSZO010000040.1"/>
</dbReference>
<feature type="transmembrane region" description="Helical" evidence="8">
    <location>
        <begin position="151"/>
        <end position="172"/>
    </location>
</feature>
<feature type="transmembrane region" description="Helical" evidence="8">
    <location>
        <begin position="75"/>
        <end position="95"/>
    </location>
</feature>